<proteinExistence type="predicted"/>
<dbReference type="Pfam" id="PF12802">
    <property type="entry name" value="MarR_2"/>
    <property type="match status" value="1"/>
</dbReference>
<dbReference type="EMBL" id="SMOD01000012">
    <property type="protein sequence ID" value="TDG07129.1"/>
    <property type="molecule type" value="Genomic_DNA"/>
</dbReference>
<protein>
    <submittedName>
        <fullName evidence="5">MarR family transcriptional regulator</fullName>
    </submittedName>
</protein>
<organism evidence="5 6">
    <name type="scientific">Paraburkholderia guartelaensis</name>
    <dbReference type="NCBI Taxonomy" id="2546446"/>
    <lineage>
        <taxon>Bacteria</taxon>
        <taxon>Pseudomonadati</taxon>
        <taxon>Pseudomonadota</taxon>
        <taxon>Betaproteobacteria</taxon>
        <taxon>Burkholderiales</taxon>
        <taxon>Burkholderiaceae</taxon>
        <taxon>Paraburkholderia</taxon>
    </lineage>
</organism>
<dbReference type="Proteomes" id="UP000295606">
    <property type="component" value="Unassembled WGS sequence"/>
</dbReference>
<dbReference type="InterPro" id="IPR000835">
    <property type="entry name" value="HTH_MarR-typ"/>
</dbReference>
<feature type="domain" description="HTH marR-type" evidence="4">
    <location>
        <begin position="23"/>
        <end position="155"/>
    </location>
</feature>
<dbReference type="SUPFAM" id="SSF46785">
    <property type="entry name" value="Winged helix' DNA-binding domain"/>
    <property type="match status" value="1"/>
</dbReference>
<name>A0A4R5LFL8_9BURK</name>
<gene>
    <name evidence="5" type="ORF">E1N52_17960</name>
</gene>
<dbReference type="PANTHER" id="PTHR33164:SF105">
    <property type="entry name" value="TRANSCRIPTIONAL REPRESSOR PROTEIN-RELATED"/>
    <property type="match status" value="1"/>
</dbReference>
<evidence type="ECO:0000256" key="2">
    <source>
        <dbReference type="ARBA" id="ARBA00023125"/>
    </source>
</evidence>
<keyword evidence="1" id="KW-0805">Transcription regulation</keyword>
<evidence type="ECO:0000256" key="1">
    <source>
        <dbReference type="ARBA" id="ARBA00023015"/>
    </source>
</evidence>
<dbReference type="InterPro" id="IPR036390">
    <property type="entry name" value="WH_DNA-bd_sf"/>
</dbReference>
<dbReference type="InterPro" id="IPR036388">
    <property type="entry name" value="WH-like_DNA-bd_sf"/>
</dbReference>
<evidence type="ECO:0000313" key="6">
    <source>
        <dbReference type="Proteomes" id="UP000295606"/>
    </source>
</evidence>
<dbReference type="Gene3D" id="1.10.10.10">
    <property type="entry name" value="Winged helix-like DNA-binding domain superfamily/Winged helix DNA-binding domain"/>
    <property type="match status" value="1"/>
</dbReference>
<dbReference type="AlphaFoldDB" id="A0A4R5LFL8"/>
<dbReference type="SMART" id="SM00347">
    <property type="entry name" value="HTH_MARR"/>
    <property type="match status" value="1"/>
</dbReference>
<evidence type="ECO:0000259" key="4">
    <source>
        <dbReference type="PROSITE" id="PS50995"/>
    </source>
</evidence>
<reference evidence="5 6" key="1">
    <citation type="submission" date="2019-03" db="EMBL/GenBank/DDBJ databases">
        <title>Paraburkholderia sp. isolated from native Mimosa gymnas in Guartela State Park, Brazil.</title>
        <authorList>
            <person name="Paulitsch F."/>
            <person name="Hungria M."/>
            <person name="Delamuta J.R.M."/>
            <person name="Ribeiro R.A."/>
            <person name="Dall'Agnol R."/>
            <person name="Silva J.S.B."/>
        </authorList>
    </citation>
    <scope>NUCLEOTIDE SEQUENCE [LARGE SCALE GENOMIC DNA]</scope>
    <source>
        <strain evidence="5 6">CNPSo 3008</strain>
    </source>
</reference>
<comment type="caution">
    <text evidence="5">The sequence shown here is derived from an EMBL/GenBank/DDBJ whole genome shotgun (WGS) entry which is preliminary data.</text>
</comment>
<dbReference type="InterPro" id="IPR023187">
    <property type="entry name" value="Tscrpt_reg_MarR-type_CS"/>
</dbReference>
<dbReference type="GO" id="GO:0006950">
    <property type="term" value="P:response to stress"/>
    <property type="evidence" value="ECO:0007669"/>
    <property type="project" value="TreeGrafter"/>
</dbReference>
<dbReference type="GO" id="GO:0003700">
    <property type="term" value="F:DNA-binding transcription factor activity"/>
    <property type="evidence" value="ECO:0007669"/>
    <property type="project" value="InterPro"/>
</dbReference>
<accession>A0A4R5LFL8</accession>
<keyword evidence="3" id="KW-0804">Transcription</keyword>
<sequence length="158" mass="16568">MSCIETVPHSTEASGSVSTQIARHCLLTRTRQIARVLTALYDEALRPLGVSSSQLSLLVLVAEYGPLSRAALGRKNHHDRTTLTRNLQPLIAHGWVADGQPGGDGRSRALSVTQAGRELLQAAGPAWSAAQQRAASVLGLEGASALMNIAADLPSANV</sequence>
<dbReference type="PANTHER" id="PTHR33164">
    <property type="entry name" value="TRANSCRIPTIONAL REGULATOR, MARR FAMILY"/>
    <property type="match status" value="1"/>
</dbReference>
<dbReference type="PROSITE" id="PS50995">
    <property type="entry name" value="HTH_MARR_2"/>
    <property type="match status" value="1"/>
</dbReference>
<evidence type="ECO:0000313" key="5">
    <source>
        <dbReference type="EMBL" id="TDG07129.1"/>
    </source>
</evidence>
<dbReference type="InterPro" id="IPR039422">
    <property type="entry name" value="MarR/SlyA-like"/>
</dbReference>
<dbReference type="OrthoDB" id="8964931at2"/>
<dbReference type="PROSITE" id="PS01117">
    <property type="entry name" value="HTH_MARR_1"/>
    <property type="match status" value="1"/>
</dbReference>
<dbReference type="GO" id="GO:0003677">
    <property type="term" value="F:DNA binding"/>
    <property type="evidence" value="ECO:0007669"/>
    <property type="project" value="UniProtKB-KW"/>
</dbReference>
<dbReference type="RefSeq" id="WP_133184098.1">
    <property type="nucleotide sequence ID" value="NZ_SMOD01000012.1"/>
</dbReference>
<evidence type="ECO:0000256" key="3">
    <source>
        <dbReference type="ARBA" id="ARBA00023163"/>
    </source>
</evidence>
<keyword evidence="2" id="KW-0238">DNA-binding</keyword>